<keyword evidence="2" id="KW-1185">Reference proteome</keyword>
<evidence type="ECO:0000313" key="2">
    <source>
        <dbReference type="Proteomes" id="UP000294841"/>
    </source>
</evidence>
<dbReference type="RefSeq" id="WP_132024198.1">
    <property type="nucleotide sequence ID" value="NZ_CP016605.1"/>
</dbReference>
<organism evidence="1 2">
    <name type="scientific">Bisgaardia hudsonensis</name>
    <dbReference type="NCBI Taxonomy" id="109472"/>
    <lineage>
        <taxon>Bacteria</taxon>
        <taxon>Pseudomonadati</taxon>
        <taxon>Pseudomonadota</taxon>
        <taxon>Gammaproteobacteria</taxon>
        <taxon>Pasteurellales</taxon>
        <taxon>Pasteurellaceae</taxon>
        <taxon>Bisgaardia</taxon>
    </lineage>
</organism>
<dbReference type="AlphaFoldDB" id="A0A4R2MYP3"/>
<dbReference type="OrthoDB" id="9255757at2"/>
<comment type="caution">
    <text evidence="1">The sequence shown here is derived from an EMBL/GenBank/DDBJ whole genome shotgun (WGS) entry which is preliminary data.</text>
</comment>
<dbReference type="Proteomes" id="UP000294841">
    <property type="component" value="Unassembled WGS sequence"/>
</dbReference>
<reference evidence="1 2" key="1">
    <citation type="submission" date="2019-03" db="EMBL/GenBank/DDBJ databases">
        <title>Genomic Encyclopedia of Type Strains, Phase IV (KMG-IV): sequencing the most valuable type-strain genomes for metagenomic binning, comparative biology and taxonomic classification.</title>
        <authorList>
            <person name="Goeker M."/>
        </authorList>
    </citation>
    <scope>NUCLEOTIDE SEQUENCE [LARGE SCALE GENOMIC DNA]</scope>
    <source>
        <strain evidence="1 2">DSM 28231</strain>
    </source>
</reference>
<gene>
    <name evidence="1" type="ORF">EV697_10540</name>
</gene>
<sequence length="201" mass="23242">MCNSEYLYKKIEEKHTGCIESIQLISKADNEPSFINSDIKILNFDRLAKNIGSSVRSPDGLYYLDNKFLFIEFKDQKSSSLNMDDKCRKKNIDKGMKGKLYEGISVFSSLLDNTISDLNIKYLVICNPAKNLQKNPVERTMQKAINKSTNNDEDNTRNKHHIDILKKYFHPLKKLNIKIEIDFIVSEVKLQNFLNSLNPKS</sequence>
<evidence type="ECO:0008006" key="3">
    <source>
        <dbReference type="Google" id="ProtNLM"/>
    </source>
</evidence>
<protein>
    <recommendedName>
        <fullName evidence="3">Nuclease-like protein</fullName>
    </recommendedName>
</protein>
<accession>A0A4R2MYP3</accession>
<dbReference type="EMBL" id="SLXI01000005">
    <property type="protein sequence ID" value="TCP11928.1"/>
    <property type="molecule type" value="Genomic_DNA"/>
</dbReference>
<name>A0A4R2MYP3_9PAST</name>
<proteinExistence type="predicted"/>
<evidence type="ECO:0000313" key="1">
    <source>
        <dbReference type="EMBL" id="TCP11928.1"/>
    </source>
</evidence>